<proteinExistence type="predicted"/>
<dbReference type="PROSITE" id="PS50297">
    <property type="entry name" value="ANK_REP_REGION"/>
    <property type="match status" value="3"/>
</dbReference>
<dbReference type="PROSITE" id="PS50088">
    <property type="entry name" value="ANK_REPEAT"/>
    <property type="match status" value="4"/>
</dbReference>
<dbReference type="EMBL" id="FNXT01001188">
    <property type="protein sequence ID" value="SZX73336.1"/>
    <property type="molecule type" value="Genomic_DNA"/>
</dbReference>
<feature type="region of interest" description="Disordered" evidence="3">
    <location>
        <begin position="990"/>
        <end position="1016"/>
    </location>
</feature>
<keyword evidence="2" id="KW-0863">Zinc-finger</keyword>
<feature type="repeat" description="ANK" evidence="1">
    <location>
        <begin position="184"/>
        <end position="216"/>
    </location>
</feature>
<keyword evidence="2" id="KW-0479">Metal-binding</keyword>
<gene>
    <name evidence="5" type="ORF">BQ4739_LOCUS13441</name>
</gene>
<dbReference type="GO" id="GO:0008270">
    <property type="term" value="F:zinc ion binding"/>
    <property type="evidence" value="ECO:0007669"/>
    <property type="project" value="UniProtKB-KW"/>
</dbReference>
<sequence length="1415" mass="142893">MVLACLCGQGDSSRLLDAAKHGDVQAAVSAIQRKPKAAHAQQWGGETAWHLAAKEGHTAVLQAMADAIRSLPALQLKQLSRFGSSADEIITRLAQEEDAKSLTPLHLACIKGRAAAAGVLMSFGVNPFAMDSVGRTPLHYAASWGHADCINAVLSAHSGTPKPDWGVAWPNDEDTRLVDVQNMAGFTPLHYAVWVGRKEAIQALASYDASINVTNISHDYDWIKVGSGNTPLHLAAFGGDFDVVKLLLAAHVQTLSAGAEVMAAARGQWGERHADDVRHTRNRRGLMAYHIAVHKGFQHLTELLHPDIPYTFIFSNDDMEVGSVRMYGPARLMVIAAKALQQKLVNELAAVAAAAAAAAEGGPATTAPAAAIGDKPSAAAGGAAASVMVVAAGGSGSCSGSGAVDQAVAAVGRQQQQQQLSERQVQEARDAAANSAMPAAGTADAAGAAAPRGSTQVPEVLSPFAARSHKLWTSSTPSDAASLASATPATATPAGSNAAAALSYPSLQAAVIAAVGRSRFGAAAAADAADDTATLTAAAAAAADDDASIDSAFAVQGAPAGPECEQQEPSFVSAALLQKPEEALSPSATAPAALLTAPAQQQQQQQQGVGEDSSFVGFAQLQTAAGAAAATPTAAAAAADSSVSSGVSSPFGKSLQQQQQQQQLVSSGASDAGLSAISSSTVPGSNSAVAGTPANSIIVSEYLASGSVRGAGFSSSGKTAAPASPGVSSASLPAAEQRAAFFASLDGRPGGARLSSSISRERLAEESVLHWLPGSSSLPLAAHTAAAAGSGAGAGGGQMNSDAVVGSGRSAAVGSAAGGSSAGASRLVQRALGSSSGGDKHRHRRAHSVAVLDSAADRERRLLGRQGSRAGGAAENRRATADSYDQQQQQQQGRSSWLKPMDSLRRVSSRKMLLDDVLPPSTIMTTAADGDDSSSHQQPHPQQQQQQPAGRHLVNSVSNLTSSSRLSMGSAPGVARSSLDQLQLAAPAPDLDPTQQQQQLLQQQDGGSAHGSAAAAAAAAQQDTDCVADNPLDVMLTIRAGRIGGNAEAMRQQLLMMKLASGRNNFDTQVSAFAASMQLLPDPAGLDAVNSGSAAGMRVASVTLAAPARRGSVAGQGRAAKLAAAQRAASVPLDTQLDAAADAATAAVGMSSAPGGSEVPPAAAANGAVSRGEAADPADSMHSQAGDANSAAAVAGYGQPQAFRKSLSMASIRNNSSMHRSLIMRQPSLQRLLSGGSRSHLGSRMSDDQSATSDVRSLPGGAAAATGLDSSARNGSTSGSGVLPAAAAVWSNAGQTGVLQQLPGVTANGDLPIIQQQPASQLLGSSAAYASGLLGSTHGGVVSDMITEEGEDEGSDDDELTCEICFDAAAVVSLQACGHALCVGCCREMTKLHHFKPALCPFCRQIICGFTARVD</sequence>
<dbReference type="Gene3D" id="1.25.40.20">
    <property type="entry name" value="Ankyrin repeat-containing domain"/>
    <property type="match status" value="2"/>
</dbReference>
<feature type="compositionally biased region" description="Low complexity" evidence="3">
    <location>
        <begin position="935"/>
        <end position="951"/>
    </location>
</feature>
<feature type="repeat" description="ANK" evidence="1">
    <location>
        <begin position="100"/>
        <end position="132"/>
    </location>
</feature>
<feature type="domain" description="RING-type" evidence="4">
    <location>
        <begin position="1362"/>
        <end position="1404"/>
    </location>
</feature>
<keyword evidence="2" id="KW-0862">Zinc</keyword>
<dbReference type="Proteomes" id="UP000256970">
    <property type="component" value="Unassembled WGS sequence"/>
</dbReference>
<evidence type="ECO:0000259" key="4">
    <source>
        <dbReference type="PROSITE" id="PS50089"/>
    </source>
</evidence>
<dbReference type="PANTHER" id="PTHR24121:SF23">
    <property type="entry name" value="NO MECHANORECEPTOR POTENTIAL C, ISOFORM H"/>
    <property type="match status" value="1"/>
</dbReference>
<keyword evidence="6" id="KW-1185">Reference proteome</keyword>
<dbReference type="InterPro" id="IPR002110">
    <property type="entry name" value="Ankyrin_rpt"/>
</dbReference>
<name>A0A383W9G5_TETOB</name>
<dbReference type="Pfam" id="PF13637">
    <property type="entry name" value="Ank_4"/>
    <property type="match status" value="1"/>
</dbReference>
<dbReference type="SUPFAM" id="SSF48403">
    <property type="entry name" value="Ankyrin repeat"/>
    <property type="match status" value="1"/>
</dbReference>
<feature type="region of interest" description="Disordered" evidence="3">
    <location>
        <begin position="832"/>
        <end position="951"/>
    </location>
</feature>
<evidence type="ECO:0000313" key="6">
    <source>
        <dbReference type="Proteomes" id="UP000256970"/>
    </source>
</evidence>
<dbReference type="PROSITE" id="PS50089">
    <property type="entry name" value="ZF_RING_2"/>
    <property type="match status" value="1"/>
</dbReference>
<feature type="compositionally biased region" description="Polar residues" evidence="3">
    <location>
        <begin position="1268"/>
        <end position="1277"/>
    </location>
</feature>
<feature type="repeat" description="ANK" evidence="1">
    <location>
        <begin position="133"/>
        <end position="155"/>
    </location>
</feature>
<dbReference type="SMART" id="SM00184">
    <property type="entry name" value="RING"/>
    <property type="match status" value="1"/>
</dbReference>
<evidence type="ECO:0000256" key="1">
    <source>
        <dbReference type="PROSITE-ProRule" id="PRU00023"/>
    </source>
</evidence>
<organism evidence="5 6">
    <name type="scientific">Tetradesmus obliquus</name>
    <name type="common">Green alga</name>
    <name type="synonym">Acutodesmus obliquus</name>
    <dbReference type="NCBI Taxonomy" id="3088"/>
    <lineage>
        <taxon>Eukaryota</taxon>
        <taxon>Viridiplantae</taxon>
        <taxon>Chlorophyta</taxon>
        <taxon>core chlorophytes</taxon>
        <taxon>Chlorophyceae</taxon>
        <taxon>CS clade</taxon>
        <taxon>Sphaeropleales</taxon>
        <taxon>Scenedesmaceae</taxon>
        <taxon>Tetradesmus</taxon>
    </lineage>
</organism>
<feature type="region of interest" description="Disordered" evidence="3">
    <location>
        <begin position="1233"/>
        <end position="1277"/>
    </location>
</feature>
<keyword evidence="1" id="KW-0040">ANK repeat</keyword>
<dbReference type="InterPro" id="IPR013083">
    <property type="entry name" value="Znf_RING/FYVE/PHD"/>
</dbReference>
<evidence type="ECO:0000256" key="2">
    <source>
        <dbReference type="PROSITE-ProRule" id="PRU00175"/>
    </source>
</evidence>
<dbReference type="PANTHER" id="PTHR24121">
    <property type="entry name" value="NO MECHANORECEPTOR POTENTIAL C, ISOFORM D-RELATED"/>
    <property type="match status" value="1"/>
</dbReference>
<feature type="compositionally biased region" description="Low complexity" evidence="3">
    <location>
        <begin position="436"/>
        <end position="451"/>
    </location>
</feature>
<dbReference type="STRING" id="3088.A0A383W9G5"/>
<feature type="repeat" description="ANK" evidence="1">
    <location>
        <begin position="227"/>
        <end position="248"/>
    </location>
</feature>
<evidence type="ECO:0000256" key="3">
    <source>
        <dbReference type="SAM" id="MobiDB-lite"/>
    </source>
</evidence>
<feature type="region of interest" description="Disordered" evidence="3">
    <location>
        <begin position="647"/>
        <end position="667"/>
    </location>
</feature>
<feature type="region of interest" description="Disordered" evidence="3">
    <location>
        <begin position="1150"/>
        <end position="1187"/>
    </location>
</feature>
<dbReference type="Pfam" id="PF12796">
    <property type="entry name" value="Ank_2"/>
    <property type="match status" value="1"/>
</dbReference>
<protein>
    <recommendedName>
        <fullName evidence="4">RING-type domain-containing protein</fullName>
    </recommendedName>
</protein>
<evidence type="ECO:0000313" key="5">
    <source>
        <dbReference type="EMBL" id="SZX73336.1"/>
    </source>
</evidence>
<dbReference type="Gene3D" id="3.30.40.10">
    <property type="entry name" value="Zinc/RING finger domain, C3HC4 (zinc finger)"/>
    <property type="match status" value="1"/>
</dbReference>
<accession>A0A383W9G5</accession>
<dbReference type="InterPro" id="IPR036770">
    <property type="entry name" value="Ankyrin_rpt-contain_sf"/>
</dbReference>
<feature type="compositionally biased region" description="Low complexity" evidence="3">
    <location>
        <begin position="647"/>
        <end position="663"/>
    </location>
</feature>
<feature type="region of interest" description="Disordered" evidence="3">
    <location>
        <begin position="418"/>
        <end position="454"/>
    </location>
</feature>
<dbReference type="InterPro" id="IPR001841">
    <property type="entry name" value="Znf_RING"/>
</dbReference>
<feature type="compositionally biased region" description="Low complexity" evidence="3">
    <location>
        <begin position="1233"/>
        <end position="1244"/>
    </location>
</feature>
<dbReference type="SMART" id="SM00248">
    <property type="entry name" value="ANK"/>
    <property type="match status" value="5"/>
</dbReference>
<reference evidence="5 6" key="1">
    <citation type="submission" date="2016-10" db="EMBL/GenBank/DDBJ databases">
        <authorList>
            <person name="Cai Z."/>
        </authorList>
    </citation>
    <scope>NUCLEOTIDE SEQUENCE [LARGE SCALE GENOMIC DNA]</scope>
</reference>
<dbReference type="SUPFAM" id="SSF57850">
    <property type="entry name" value="RING/U-box"/>
    <property type="match status" value="1"/>
</dbReference>